<protein>
    <submittedName>
        <fullName evidence="2">DUF2306 domain-containing protein</fullName>
    </submittedName>
</protein>
<feature type="transmembrane region" description="Helical" evidence="1">
    <location>
        <begin position="176"/>
        <end position="199"/>
    </location>
</feature>
<proteinExistence type="predicted"/>
<keyword evidence="1" id="KW-1133">Transmembrane helix</keyword>
<dbReference type="Pfam" id="PF10067">
    <property type="entry name" value="DUF2306"/>
    <property type="match status" value="1"/>
</dbReference>
<gene>
    <name evidence="2" type="ORF">ON006_15605</name>
</gene>
<keyword evidence="1" id="KW-0812">Transmembrane</keyword>
<feature type="transmembrane region" description="Helical" evidence="1">
    <location>
        <begin position="246"/>
        <end position="275"/>
    </location>
</feature>
<name>A0A9E8SN10_9BACT</name>
<feature type="transmembrane region" description="Helical" evidence="1">
    <location>
        <begin position="219"/>
        <end position="239"/>
    </location>
</feature>
<feature type="transmembrane region" description="Helical" evidence="1">
    <location>
        <begin position="21"/>
        <end position="45"/>
    </location>
</feature>
<evidence type="ECO:0000256" key="1">
    <source>
        <dbReference type="SAM" id="Phobius"/>
    </source>
</evidence>
<dbReference type="EMBL" id="CP112998">
    <property type="protein sequence ID" value="WAC15360.1"/>
    <property type="molecule type" value="Genomic_DNA"/>
</dbReference>
<dbReference type="RefSeq" id="WP_244822995.1">
    <property type="nucleotide sequence ID" value="NZ_CP112998.1"/>
</dbReference>
<feature type="transmembrane region" description="Helical" evidence="1">
    <location>
        <begin position="111"/>
        <end position="132"/>
    </location>
</feature>
<feature type="transmembrane region" description="Helical" evidence="1">
    <location>
        <begin position="77"/>
        <end position="99"/>
    </location>
</feature>
<dbReference type="AlphaFoldDB" id="A0A9E8SN10"/>
<sequence>MMTNVNVLQSEKVPVLNAPKILTFAATSWLAVTTIGQWIFGVYILSFYGKSTLAGEFEKWNQVLPHGYVEGDWKGNLVVGMHVLLAAVLVIGGPLQLITQIRSRFPRFHRWLGRTYVTTAIFVSIGGLIMIWTREGVDVDSRRVSISTHAIYIIGFALLAIRYARARQFEKHRNWALRLFMVVSGVWFFRVLLMFWLLINGGPVGFDPKTFTGPFLTGLSVFTYAIPISLIILEMYFYAKKNQGKMFSLVTSAIIFIATIIMGIGIFAATMGMWLPRIE</sequence>
<reference evidence="2" key="1">
    <citation type="submission" date="2022-11" db="EMBL/GenBank/DDBJ databases">
        <title>Dyadobacter pollutisoli sp. nov., isolated from plastic dumped soil.</title>
        <authorList>
            <person name="Kim J.M."/>
            <person name="Kim K.R."/>
            <person name="Lee J.K."/>
            <person name="Hao L."/>
            <person name="Jeon C.O."/>
        </authorList>
    </citation>
    <scope>NUCLEOTIDE SEQUENCE</scope>
    <source>
        <strain evidence="2">U1</strain>
    </source>
</reference>
<dbReference type="InterPro" id="IPR018750">
    <property type="entry name" value="DUF2306_membrane"/>
</dbReference>
<organism evidence="2 3">
    <name type="scientific">Dyadobacter pollutisoli</name>
    <dbReference type="NCBI Taxonomy" id="2910158"/>
    <lineage>
        <taxon>Bacteria</taxon>
        <taxon>Pseudomonadati</taxon>
        <taxon>Bacteroidota</taxon>
        <taxon>Cytophagia</taxon>
        <taxon>Cytophagales</taxon>
        <taxon>Spirosomataceae</taxon>
        <taxon>Dyadobacter</taxon>
    </lineage>
</organism>
<dbReference type="Proteomes" id="UP001164653">
    <property type="component" value="Chromosome"/>
</dbReference>
<keyword evidence="3" id="KW-1185">Reference proteome</keyword>
<evidence type="ECO:0000313" key="2">
    <source>
        <dbReference type="EMBL" id="WAC15360.1"/>
    </source>
</evidence>
<feature type="transmembrane region" description="Helical" evidence="1">
    <location>
        <begin position="144"/>
        <end position="164"/>
    </location>
</feature>
<keyword evidence="1" id="KW-0472">Membrane</keyword>
<accession>A0A9E8SN10</accession>
<dbReference type="KEGG" id="dpf:ON006_15605"/>
<evidence type="ECO:0000313" key="3">
    <source>
        <dbReference type="Proteomes" id="UP001164653"/>
    </source>
</evidence>